<evidence type="ECO:0000256" key="4">
    <source>
        <dbReference type="ARBA" id="ARBA00023136"/>
    </source>
</evidence>
<comment type="subcellular location">
    <subcellularLocation>
        <location evidence="1">Membrane</location>
        <topology evidence="1">Multi-pass membrane protein</topology>
    </subcellularLocation>
</comment>
<sequence>MEKQLPSPVRILMYMLKWLVVTAILGVFMGSLSAFFLNSLTFVTDIRLAHPWLFYLLPVSGALFAYLYAYHGGLSSRGNNLVIDQGNGGEEKIPLRLIPLTLFGTITTHLFGGSVGREGTAVQMGGALADNIAHLFRLDKAEREILVISGISAGFSSVFGTPLAGTLFGLEVLAIG</sequence>
<reference evidence="6 7" key="1">
    <citation type="submission" date="2018-05" db="EMBL/GenBank/DDBJ databases">
        <title>Vancomycin-resistant Enterococcus faecium strain from Chelyabinsk, Russia.</title>
        <authorList>
            <person name="Gostev V."/>
            <person name="Goncharov A."/>
            <person name="Kolodzhieva V."/>
            <person name="Suvorov A."/>
            <person name="Sidorenko S."/>
            <person name="Zueva L."/>
        </authorList>
    </citation>
    <scope>NUCLEOTIDE SEQUENCE [LARGE SCALE GENOMIC DNA]</scope>
    <source>
        <strain evidence="6 7">20</strain>
    </source>
</reference>
<evidence type="ECO:0000256" key="2">
    <source>
        <dbReference type="ARBA" id="ARBA00022692"/>
    </source>
</evidence>
<organism evidence="6 7">
    <name type="scientific">Enterococcus faecium</name>
    <name type="common">Streptococcus faecium</name>
    <dbReference type="NCBI Taxonomy" id="1352"/>
    <lineage>
        <taxon>Bacteria</taxon>
        <taxon>Bacillati</taxon>
        <taxon>Bacillota</taxon>
        <taxon>Bacilli</taxon>
        <taxon>Lactobacillales</taxon>
        <taxon>Enterococcaceae</taxon>
        <taxon>Enterococcus</taxon>
    </lineage>
</organism>
<gene>
    <name evidence="6" type="ORF">DKP91_14570</name>
</gene>
<comment type="caution">
    <text evidence="6">The sequence shown here is derived from an EMBL/GenBank/DDBJ whole genome shotgun (WGS) entry which is preliminary data.</text>
</comment>
<keyword evidence="2 5" id="KW-0812">Transmembrane</keyword>
<name>A0AB73TLQ6_ENTFC</name>
<feature type="transmembrane region" description="Helical" evidence="5">
    <location>
        <begin position="12"/>
        <end position="37"/>
    </location>
</feature>
<dbReference type="Gene3D" id="1.10.3080.10">
    <property type="entry name" value="Clc chloride channel"/>
    <property type="match status" value="1"/>
</dbReference>
<dbReference type="PRINTS" id="PR00762">
    <property type="entry name" value="CLCHANNEL"/>
</dbReference>
<evidence type="ECO:0000313" key="6">
    <source>
        <dbReference type="EMBL" id="PZM53084.1"/>
    </source>
</evidence>
<dbReference type="Proteomes" id="UP000249070">
    <property type="component" value="Unassembled WGS sequence"/>
</dbReference>
<dbReference type="PANTHER" id="PTHR43427:SF12">
    <property type="entry name" value="CHLORIDE TRANSPORTER"/>
    <property type="match status" value="1"/>
</dbReference>
<dbReference type="InterPro" id="IPR050368">
    <property type="entry name" value="ClC-type_chloride_channel"/>
</dbReference>
<keyword evidence="3 5" id="KW-1133">Transmembrane helix</keyword>
<feature type="transmembrane region" description="Helical" evidence="5">
    <location>
        <begin position="145"/>
        <end position="170"/>
    </location>
</feature>
<feature type="non-terminal residue" evidence="6">
    <location>
        <position position="176"/>
    </location>
</feature>
<dbReference type="Pfam" id="PF00654">
    <property type="entry name" value="Voltage_CLC"/>
    <property type="match status" value="1"/>
</dbReference>
<feature type="transmembrane region" description="Helical" evidence="5">
    <location>
        <begin position="49"/>
        <end position="69"/>
    </location>
</feature>
<dbReference type="RefSeq" id="WP_181451583.1">
    <property type="nucleotide sequence ID" value="NZ_QHGU01000135.1"/>
</dbReference>
<dbReference type="EMBL" id="QHGU01000135">
    <property type="protein sequence ID" value="PZM53084.1"/>
    <property type="molecule type" value="Genomic_DNA"/>
</dbReference>
<protein>
    <submittedName>
        <fullName evidence="6">Voltage-gated chloride channel protein</fullName>
    </submittedName>
</protein>
<dbReference type="AlphaFoldDB" id="A0AB73TLQ6"/>
<dbReference type="InterPro" id="IPR001807">
    <property type="entry name" value="ClC"/>
</dbReference>
<evidence type="ECO:0000256" key="3">
    <source>
        <dbReference type="ARBA" id="ARBA00022989"/>
    </source>
</evidence>
<accession>A0AB73TLQ6</accession>
<dbReference type="SUPFAM" id="SSF81340">
    <property type="entry name" value="Clc chloride channel"/>
    <property type="match status" value="1"/>
</dbReference>
<dbReference type="PANTHER" id="PTHR43427">
    <property type="entry name" value="CHLORIDE CHANNEL PROTEIN CLC-E"/>
    <property type="match status" value="1"/>
</dbReference>
<evidence type="ECO:0000256" key="1">
    <source>
        <dbReference type="ARBA" id="ARBA00004141"/>
    </source>
</evidence>
<dbReference type="GO" id="GO:0016020">
    <property type="term" value="C:membrane"/>
    <property type="evidence" value="ECO:0007669"/>
    <property type="project" value="UniProtKB-SubCell"/>
</dbReference>
<evidence type="ECO:0000313" key="7">
    <source>
        <dbReference type="Proteomes" id="UP000249070"/>
    </source>
</evidence>
<dbReference type="InterPro" id="IPR014743">
    <property type="entry name" value="Cl-channel_core"/>
</dbReference>
<dbReference type="GO" id="GO:0015108">
    <property type="term" value="F:chloride transmembrane transporter activity"/>
    <property type="evidence" value="ECO:0007669"/>
    <property type="project" value="InterPro"/>
</dbReference>
<evidence type="ECO:0000256" key="5">
    <source>
        <dbReference type="SAM" id="Phobius"/>
    </source>
</evidence>
<keyword evidence="4 5" id="KW-0472">Membrane</keyword>
<proteinExistence type="predicted"/>